<evidence type="ECO:0000259" key="2">
    <source>
        <dbReference type="Pfam" id="PF05603"/>
    </source>
</evidence>
<protein>
    <submittedName>
        <fullName evidence="4">Uncharacterized protein</fullName>
    </submittedName>
</protein>
<evidence type="ECO:0000313" key="4">
    <source>
        <dbReference type="EMBL" id="KIN00233.1"/>
    </source>
</evidence>
<reference evidence="5" key="2">
    <citation type="submission" date="2015-01" db="EMBL/GenBank/DDBJ databases">
        <title>Evolutionary Origins and Diversification of the Mycorrhizal Mutualists.</title>
        <authorList>
            <consortium name="DOE Joint Genome Institute"/>
            <consortium name="Mycorrhizal Genomics Consortium"/>
            <person name="Kohler A."/>
            <person name="Kuo A."/>
            <person name="Nagy L.G."/>
            <person name="Floudas D."/>
            <person name="Copeland A."/>
            <person name="Barry K.W."/>
            <person name="Cichocki N."/>
            <person name="Veneault-Fourrey C."/>
            <person name="LaButti K."/>
            <person name="Lindquist E.A."/>
            <person name="Lipzen A."/>
            <person name="Lundell T."/>
            <person name="Morin E."/>
            <person name="Murat C."/>
            <person name="Riley R."/>
            <person name="Ohm R."/>
            <person name="Sun H."/>
            <person name="Tunlid A."/>
            <person name="Henrissat B."/>
            <person name="Grigoriev I.V."/>
            <person name="Hibbett D.S."/>
            <person name="Martin F."/>
        </authorList>
    </citation>
    <scope>NUCLEOTIDE SEQUENCE [LARGE SCALE GENOMIC DNA]</scope>
    <source>
        <strain evidence="5">Zn</strain>
    </source>
</reference>
<dbReference type="InterPro" id="IPR048364">
    <property type="entry name" value="Hikeshi-like_C"/>
</dbReference>
<dbReference type="FunCoup" id="A0A0C3DE35">
    <property type="interactions" value="361"/>
</dbReference>
<evidence type="ECO:0000313" key="5">
    <source>
        <dbReference type="Proteomes" id="UP000054321"/>
    </source>
</evidence>
<dbReference type="STRING" id="913774.A0A0C3DE35"/>
<dbReference type="InterPro" id="IPR031318">
    <property type="entry name" value="OPI10"/>
</dbReference>
<dbReference type="Pfam" id="PF21057">
    <property type="entry name" value="Hikeshi-like_C"/>
    <property type="match status" value="1"/>
</dbReference>
<dbReference type="GO" id="GO:0006606">
    <property type="term" value="P:protein import into nucleus"/>
    <property type="evidence" value="ECO:0007669"/>
    <property type="project" value="TreeGrafter"/>
</dbReference>
<dbReference type="GO" id="GO:0005634">
    <property type="term" value="C:nucleus"/>
    <property type="evidence" value="ECO:0007669"/>
    <property type="project" value="TreeGrafter"/>
</dbReference>
<accession>A0A0C3DE35</accession>
<name>A0A0C3DE35_OIDMZ</name>
<gene>
    <name evidence="4" type="ORF">OIDMADRAFT_145733</name>
</gene>
<dbReference type="PANTHER" id="PTHR12925:SF0">
    <property type="entry name" value="PROTEIN HIKESHI"/>
    <property type="match status" value="1"/>
</dbReference>
<dbReference type="GO" id="GO:0005829">
    <property type="term" value="C:cytosol"/>
    <property type="evidence" value="ECO:0007669"/>
    <property type="project" value="TreeGrafter"/>
</dbReference>
<proteinExistence type="inferred from homology"/>
<comment type="similarity">
    <text evidence="1">Belongs to the OPI10 family.</text>
</comment>
<reference evidence="4 5" key="1">
    <citation type="submission" date="2014-04" db="EMBL/GenBank/DDBJ databases">
        <authorList>
            <consortium name="DOE Joint Genome Institute"/>
            <person name="Kuo A."/>
            <person name="Martino E."/>
            <person name="Perotto S."/>
            <person name="Kohler A."/>
            <person name="Nagy L.G."/>
            <person name="Floudas D."/>
            <person name="Copeland A."/>
            <person name="Barry K.W."/>
            <person name="Cichocki N."/>
            <person name="Veneault-Fourrey C."/>
            <person name="LaButti K."/>
            <person name="Lindquist E.A."/>
            <person name="Lipzen A."/>
            <person name="Lundell T."/>
            <person name="Morin E."/>
            <person name="Murat C."/>
            <person name="Sun H."/>
            <person name="Tunlid A."/>
            <person name="Henrissat B."/>
            <person name="Grigoriev I.V."/>
            <person name="Hibbett D.S."/>
            <person name="Martin F."/>
            <person name="Nordberg H.P."/>
            <person name="Cantor M.N."/>
            <person name="Hua S.X."/>
        </authorList>
    </citation>
    <scope>NUCLEOTIDE SEQUENCE [LARGE SCALE GENOMIC DNA]</scope>
    <source>
        <strain evidence="4 5">Zn</strain>
    </source>
</reference>
<dbReference type="Proteomes" id="UP000054321">
    <property type="component" value="Unassembled WGS sequence"/>
</dbReference>
<dbReference type="EMBL" id="KN832877">
    <property type="protein sequence ID" value="KIN00233.1"/>
    <property type="molecule type" value="Genomic_DNA"/>
</dbReference>
<dbReference type="AlphaFoldDB" id="A0A0C3DE35"/>
<organism evidence="4 5">
    <name type="scientific">Oidiodendron maius (strain Zn)</name>
    <dbReference type="NCBI Taxonomy" id="913774"/>
    <lineage>
        <taxon>Eukaryota</taxon>
        <taxon>Fungi</taxon>
        <taxon>Dikarya</taxon>
        <taxon>Ascomycota</taxon>
        <taxon>Pezizomycotina</taxon>
        <taxon>Leotiomycetes</taxon>
        <taxon>Leotiomycetes incertae sedis</taxon>
        <taxon>Myxotrichaceae</taxon>
        <taxon>Oidiodendron</taxon>
    </lineage>
</organism>
<sequence>MASQPQEQPQPLPQLFGIIPTGHPPITIPSSSPSPTSVLYALPSLAYSHIVVFLLPGISLPPNTAAAVYLQLPSPASSSAPEFKFLGGIGPGKESAVFRIRATAAAGGDAVIGISIEDASAVTEKMASLPPAATAAAGGAGGPDTVALAQRIIKNAFNFLAGFSGNTAGGVEVVPLKAFEEWWRKFEGKVRADPGFLERDVE</sequence>
<dbReference type="Pfam" id="PF05603">
    <property type="entry name" value="Hikeshi-like_N"/>
    <property type="match status" value="1"/>
</dbReference>
<dbReference type="InterPro" id="IPR008493">
    <property type="entry name" value="Hikeshi-like_N"/>
</dbReference>
<dbReference type="HOGENOM" id="CLU_084839_1_1_1"/>
<dbReference type="GO" id="GO:0061608">
    <property type="term" value="F:nuclear import signal receptor activity"/>
    <property type="evidence" value="ECO:0007669"/>
    <property type="project" value="TreeGrafter"/>
</dbReference>
<dbReference type="PANTHER" id="PTHR12925">
    <property type="entry name" value="HIKESHI FAMILY MEMBER"/>
    <property type="match status" value="1"/>
</dbReference>
<feature type="domain" description="Hikeshi-like C-terminal" evidence="3">
    <location>
        <begin position="144"/>
        <end position="199"/>
    </location>
</feature>
<keyword evidence="5" id="KW-1185">Reference proteome</keyword>
<evidence type="ECO:0000256" key="1">
    <source>
        <dbReference type="ARBA" id="ARBA00006623"/>
    </source>
</evidence>
<feature type="domain" description="Hikeshi-like N-terminal" evidence="2">
    <location>
        <begin position="19"/>
        <end position="129"/>
    </location>
</feature>
<dbReference type="InParanoid" id="A0A0C3DE35"/>
<dbReference type="OrthoDB" id="10248398at2759"/>
<evidence type="ECO:0000259" key="3">
    <source>
        <dbReference type="Pfam" id="PF21057"/>
    </source>
</evidence>